<dbReference type="InterPro" id="IPR001753">
    <property type="entry name" value="Enoyl-CoA_hydra/iso"/>
</dbReference>
<evidence type="ECO:0000256" key="1">
    <source>
        <dbReference type="ARBA" id="ARBA00005254"/>
    </source>
</evidence>
<dbReference type="Pfam" id="PF00378">
    <property type="entry name" value="ECH_1"/>
    <property type="match status" value="1"/>
</dbReference>
<comment type="caution">
    <text evidence="2">The sequence shown here is derived from an EMBL/GenBank/DDBJ whole genome shotgun (WGS) entry which is preliminary data.</text>
</comment>
<dbReference type="GO" id="GO:0003824">
    <property type="term" value="F:catalytic activity"/>
    <property type="evidence" value="ECO:0007669"/>
    <property type="project" value="UniProtKB-ARBA"/>
</dbReference>
<gene>
    <name evidence="2" type="ORF">G3M58_60440</name>
</gene>
<sequence length="98" mass="10097">MADEPANSVLYDVSEGLATITINRPGAMNAMNTAAKVALRDALQAAAADAGVRAVLLTATGRAFCVGQDLKEHVATLTATRETGGGNALSTVREHYNP</sequence>
<proteinExistence type="inferred from homology"/>
<dbReference type="SUPFAM" id="SSF52096">
    <property type="entry name" value="ClpP/crotonase"/>
    <property type="match status" value="1"/>
</dbReference>
<dbReference type="InterPro" id="IPR029045">
    <property type="entry name" value="ClpP/crotonase-like_dom_sf"/>
</dbReference>
<dbReference type="Gene3D" id="3.90.226.10">
    <property type="entry name" value="2-enoyl-CoA Hydratase, Chain A, domain 1"/>
    <property type="match status" value="1"/>
</dbReference>
<accession>A0A6G3XG97</accession>
<reference evidence="2" key="1">
    <citation type="submission" date="2020-01" db="EMBL/GenBank/DDBJ databases">
        <title>Insect and environment-associated Actinomycetes.</title>
        <authorList>
            <person name="Currrie C."/>
            <person name="Chevrette M."/>
            <person name="Carlson C."/>
            <person name="Stubbendieck R."/>
            <person name="Wendt-Pienkowski E."/>
        </authorList>
    </citation>
    <scope>NUCLEOTIDE SEQUENCE</scope>
    <source>
        <strain evidence="2">SID7499</strain>
    </source>
</reference>
<protein>
    <submittedName>
        <fullName evidence="2">Enoyl-CoA hydratase</fullName>
    </submittedName>
</protein>
<name>A0A6G3XG97_9ACTN</name>
<organism evidence="2">
    <name type="scientific">Streptomyces sp. SID7499</name>
    <dbReference type="NCBI Taxonomy" id="2706086"/>
    <lineage>
        <taxon>Bacteria</taxon>
        <taxon>Bacillati</taxon>
        <taxon>Actinomycetota</taxon>
        <taxon>Actinomycetes</taxon>
        <taxon>Kitasatosporales</taxon>
        <taxon>Streptomycetaceae</taxon>
        <taxon>Streptomyces</taxon>
    </lineage>
</organism>
<dbReference type="PANTHER" id="PTHR43802:SF1">
    <property type="entry name" value="IP11341P-RELATED"/>
    <property type="match status" value="1"/>
</dbReference>
<dbReference type="PANTHER" id="PTHR43802">
    <property type="entry name" value="ENOYL-COA HYDRATASE"/>
    <property type="match status" value="1"/>
</dbReference>
<feature type="non-terminal residue" evidence="2">
    <location>
        <position position="98"/>
    </location>
</feature>
<comment type="similarity">
    <text evidence="1">Belongs to the enoyl-CoA hydratase/isomerase family.</text>
</comment>
<evidence type="ECO:0000313" key="2">
    <source>
        <dbReference type="EMBL" id="NEE16622.1"/>
    </source>
</evidence>
<dbReference type="EMBL" id="JAAGMN010006229">
    <property type="protein sequence ID" value="NEE16622.1"/>
    <property type="molecule type" value="Genomic_DNA"/>
</dbReference>
<dbReference type="AlphaFoldDB" id="A0A6G3XG97"/>